<gene>
    <name evidence="1" type="ORF">S06H3_18164</name>
</gene>
<sequence length="102" mass="11334">VILKNGKRFYSDFLVLAPGRAMADWGAKELEKLGVKTEDNPADLGIRYEGKKTSLEELTNNLHDFKLKYRTHERGDDVRTFCACPSGSVIMGLIKAMGSLSV</sequence>
<protein>
    <recommendedName>
        <fullName evidence="2">FAD dependent oxidoreductase domain-containing protein</fullName>
    </recommendedName>
</protein>
<feature type="non-terminal residue" evidence="1">
    <location>
        <position position="1"/>
    </location>
</feature>
<dbReference type="EMBL" id="BARV01009160">
    <property type="protein sequence ID" value="GAI13005.1"/>
    <property type="molecule type" value="Genomic_DNA"/>
</dbReference>
<comment type="caution">
    <text evidence="1">The sequence shown here is derived from an EMBL/GenBank/DDBJ whole genome shotgun (WGS) entry which is preliminary data.</text>
</comment>
<reference evidence="1" key="1">
    <citation type="journal article" date="2014" name="Front. Microbiol.">
        <title>High frequency of phylogenetically diverse reductive dehalogenase-homologous genes in deep subseafloor sedimentary metagenomes.</title>
        <authorList>
            <person name="Kawai M."/>
            <person name="Futagami T."/>
            <person name="Toyoda A."/>
            <person name="Takaki Y."/>
            <person name="Nishi S."/>
            <person name="Hori S."/>
            <person name="Arai W."/>
            <person name="Tsubouchi T."/>
            <person name="Morono Y."/>
            <person name="Uchiyama I."/>
            <person name="Ito T."/>
            <person name="Fujiyama A."/>
            <person name="Inagaki F."/>
            <person name="Takami H."/>
        </authorList>
    </citation>
    <scope>NUCLEOTIDE SEQUENCE</scope>
    <source>
        <strain evidence="1">Expedition CK06-06</strain>
    </source>
</reference>
<accession>X1MEA9</accession>
<dbReference type="AlphaFoldDB" id="X1MEA9"/>
<evidence type="ECO:0008006" key="2">
    <source>
        <dbReference type="Google" id="ProtNLM"/>
    </source>
</evidence>
<proteinExistence type="predicted"/>
<organism evidence="1">
    <name type="scientific">marine sediment metagenome</name>
    <dbReference type="NCBI Taxonomy" id="412755"/>
    <lineage>
        <taxon>unclassified sequences</taxon>
        <taxon>metagenomes</taxon>
        <taxon>ecological metagenomes</taxon>
    </lineage>
</organism>
<dbReference type="PANTHER" id="PTHR43106">
    <property type="entry name" value="DEHYDROGENASE-RELATED"/>
    <property type="match status" value="1"/>
</dbReference>
<dbReference type="PANTHER" id="PTHR43106:SF1">
    <property type="entry name" value="DEHYDROGENASE-RELATED"/>
    <property type="match status" value="1"/>
</dbReference>
<evidence type="ECO:0000313" key="1">
    <source>
        <dbReference type="EMBL" id="GAI13005.1"/>
    </source>
</evidence>
<name>X1MEA9_9ZZZZ</name>